<comment type="caution">
    <text evidence="3">The sequence shown here is derived from an EMBL/GenBank/DDBJ whole genome shotgun (WGS) entry which is preliminary data.</text>
</comment>
<organism evidence="3 4">
    <name type="scientific">Bacteroides uniformis</name>
    <dbReference type="NCBI Taxonomy" id="820"/>
    <lineage>
        <taxon>Bacteria</taxon>
        <taxon>Pseudomonadati</taxon>
        <taxon>Bacteroidota</taxon>
        <taxon>Bacteroidia</taxon>
        <taxon>Bacteroidales</taxon>
        <taxon>Bacteroidaceae</taxon>
        <taxon>Bacteroides</taxon>
    </lineage>
</organism>
<feature type="domain" description="Calcineurin-like phosphoesterase N-terminal" evidence="2">
    <location>
        <begin position="31"/>
        <end position="71"/>
    </location>
</feature>
<evidence type="ECO:0000313" key="4">
    <source>
        <dbReference type="Proteomes" id="UP001222603"/>
    </source>
</evidence>
<evidence type="ECO:0000313" key="3">
    <source>
        <dbReference type="EMBL" id="MDC1901285.1"/>
    </source>
</evidence>
<feature type="non-terminal residue" evidence="3">
    <location>
        <position position="71"/>
    </location>
</feature>
<dbReference type="InterPro" id="IPR032285">
    <property type="entry name" value="Metallophos_N"/>
</dbReference>
<proteinExistence type="predicted"/>
<keyword evidence="1" id="KW-0732">Signal</keyword>
<accession>A0AAW6H1F0</accession>
<reference evidence="3" key="1">
    <citation type="submission" date="2022-10" db="EMBL/GenBank/DDBJ databases">
        <title>Human gut microbiome strain richness.</title>
        <authorList>
            <person name="Chen-Liaw A."/>
        </authorList>
    </citation>
    <scope>NUCLEOTIDE SEQUENCE</scope>
    <source>
        <strain evidence="3">1001713st1_F9_1001713B170221_170320</strain>
    </source>
</reference>
<evidence type="ECO:0000256" key="1">
    <source>
        <dbReference type="SAM" id="SignalP"/>
    </source>
</evidence>
<protein>
    <submittedName>
        <fullName evidence="3">Metallophosphoesterase N-terminal domain-containing protein</fullName>
    </submittedName>
</protein>
<feature type="signal peptide" evidence="1">
    <location>
        <begin position="1"/>
        <end position="22"/>
    </location>
</feature>
<dbReference type="AlphaFoldDB" id="A0AAW6H1F0"/>
<gene>
    <name evidence="3" type="ORF">POZ10_11720</name>
</gene>
<sequence length="71" mass="7817">MNFMLRLFCSCCLFLVVSIMQAAIYPDPVEGVVTCKGKGLAGVVVTDGFDVVLTDAQGRYELPRNRDARFV</sequence>
<dbReference type="Pfam" id="PF16371">
    <property type="entry name" value="MetallophosN"/>
    <property type="match status" value="1"/>
</dbReference>
<name>A0AAW6H1F0_BACUN</name>
<dbReference type="EMBL" id="JAQNSI010000331">
    <property type="protein sequence ID" value="MDC1901285.1"/>
    <property type="molecule type" value="Genomic_DNA"/>
</dbReference>
<evidence type="ECO:0000259" key="2">
    <source>
        <dbReference type="Pfam" id="PF16371"/>
    </source>
</evidence>
<dbReference type="RefSeq" id="WP_272201897.1">
    <property type="nucleotide sequence ID" value="NZ_JAQNSI010000331.1"/>
</dbReference>
<dbReference type="Proteomes" id="UP001222603">
    <property type="component" value="Unassembled WGS sequence"/>
</dbReference>
<feature type="chain" id="PRO_5043476409" evidence="1">
    <location>
        <begin position="23"/>
        <end position="71"/>
    </location>
</feature>